<evidence type="ECO:0000256" key="1">
    <source>
        <dbReference type="SAM" id="MobiDB-lite"/>
    </source>
</evidence>
<dbReference type="EMBL" id="JAHQIW010006757">
    <property type="protein sequence ID" value="KAJ1370244.1"/>
    <property type="molecule type" value="Genomic_DNA"/>
</dbReference>
<accession>A0AAD5R7U1</accession>
<dbReference type="Proteomes" id="UP001196413">
    <property type="component" value="Unassembled WGS sequence"/>
</dbReference>
<keyword evidence="3" id="KW-1185">Reference proteome</keyword>
<evidence type="ECO:0000313" key="2">
    <source>
        <dbReference type="EMBL" id="KAJ1370244.1"/>
    </source>
</evidence>
<reference evidence="2" key="1">
    <citation type="submission" date="2021-06" db="EMBL/GenBank/DDBJ databases">
        <title>Parelaphostrongylus tenuis whole genome reference sequence.</title>
        <authorList>
            <person name="Garwood T.J."/>
            <person name="Larsen P.A."/>
            <person name="Fountain-Jones N.M."/>
            <person name="Garbe J.R."/>
            <person name="Macchietto M.G."/>
            <person name="Kania S.A."/>
            <person name="Gerhold R.W."/>
            <person name="Richards J.E."/>
            <person name="Wolf T.M."/>
        </authorList>
    </citation>
    <scope>NUCLEOTIDE SEQUENCE</scope>
    <source>
        <strain evidence="2">MNPRO001-30</strain>
        <tissue evidence="2">Meninges</tissue>
    </source>
</reference>
<organism evidence="2 3">
    <name type="scientific">Parelaphostrongylus tenuis</name>
    <name type="common">Meningeal worm</name>
    <dbReference type="NCBI Taxonomy" id="148309"/>
    <lineage>
        <taxon>Eukaryota</taxon>
        <taxon>Metazoa</taxon>
        <taxon>Ecdysozoa</taxon>
        <taxon>Nematoda</taxon>
        <taxon>Chromadorea</taxon>
        <taxon>Rhabditida</taxon>
        <taxon>Rhabditina</taxon>
        <taxon>Rhabditomorpha</taxon>
        <taxon>Strongyloidea</taxon>
        <taxon>Metastrongylidae</taxon>
        <taxon>Parelaphostrongylus</taxon>
    </lineage>
</organism>
<dbReference type="AlphaFoldDB" id="A0AAD5R7U1"/>
<evidence type="ECO:0000313" key="3">
    <source>
        <dbReference type="Proteomes" id="UP001196413"/>
    </source>
</evidence>
<comment type="caution">
    <text evidence="2">The sequence shown here is derived from an EMBL/GenBank/DDBJ whole genome shotgun (WGS) entry which is preliminary data.</text>
</comment>
<gene>
    <name evidence="2" type="ORF">KIN20_031934</name>
</gene>
<protein>
    <submittedName>
        <fullName evidence="2">Uncharacterized protein</fullName>
    </submittedName>
</protein>
<feature type="region of interest" description="Disordered" evidence="1">
    <location>
        <begin position="27"/>
        <end position="54"/>
    </location>
</feature>
<proteinExistence type="predicted"/>
<name>A0AAD5R7U1_PARTN</name>
<sequence length="54" mass="5991">MRNRSCSWFSGIGRACFLENCQASSNQFRRPQGATPEIGHRRATDASKSMNASL</sequence>